<sequence>MNNIRLYLARFIMVSFIICPILVYFFPEYFYGIIAFQVVVFIIALVNAYYLKKQYEERQKAHNERFGDLGDRLNKLFGEDWSNLK</sequence>
<feature type="transmembrane region" description="Helical" evidence="1">
    <location>
        <begin position="7"/>
        <end position="26"/>
    </location>
</feature>
<evidence type="ECO:0000313" key="2">
    <source>
        <dbReference type="EMBL" id="DAD74639.1"/>
    </source>
</evidence>
<keyword evidence="1" id="KW-0812">Transmembrane</keyword>
<feature type="transmembrane region" description="Helical" evidence="1">
    <location>
        <begin position="32"/>
        <end position="51"/>
    </location>
</feature>
<organism evidence="2">
    <name type="scientific">Myoviridae sp. ctZgq1</name>
    <dbReference type="NCBI Taxonomy" id="2826666"/>
    <lineage>
        <taxon>Viruses</taxon>
        <taxon>Duplodnaviria</taxon>
        <taxon>Heunggongvirae</taxon>
        <taxon>Uroviricota</taxon>
        <taxon>Caudoviricetes</taxon>
    </lineage>
</organism>
<accession>A0A8S5LXR9</accession>
<dbReference type="EMBL" id="BK014762">
    <property type="protein sequence ID" value="DAD74639.1"/>
    <property type="molecule type" value="Genomic_DNA"/>
</dbReference>
<name>A0A8S5LXR9_9CAUD</name>
<protein>
    <submittedName>
        <fullName evidence="2">ATP synthase protein 8</fullName>
    </submittedName>
</protein>
<keyword evidence="1" id="KW-1133">Transmembrane helix</keyword>
<proteinExistence type="predicted"/>
<keyword evidence="1" id="KW-0472">Membrane</keyword>
<evidence type="ECO:0000256" key="1">
    <source>
        <dbReference type="SAM" id="Phobius"/>
    </source>
</evidence>
<reference evidence="2" key="1">
    <citation type="journal article" date="2021" name="Proc. Natl. Acad. Sci. U.S.A.">
        <title>A Catalog of Tens of Thousands of Viruses from Human Metagenomes Reveals Hidden Associations with Chronic Diseases.</title>
        <authorList>
            <person name="Tisza M.J."/>
            <person name="Buck C.B."/>
        </authorList>
    </citation>
    <scope>NUCLEOTIDE SEQUENCE</scope>
    <source>
        <strain evidence="2">CtZgq1</strain>
    </source>
</reference>